<organism evidence="8">
    <name type="scientific">Cacopsylla melanoneura</name>
    <dbReference type="NCBI Taxonomy" id="428564"/>
    <lineage>
        <taxon>Eukaryota</taxon>
        <taxon>Metazoa</taxon>
        <taxon>Ecdysozoa</taxon>
        <taxon>Arthropoda</taxon>
        <taxon>Hexapoda</taxon>
        <taxon>Insecta</taxon>
        <taxon>Pterygota</taxon>
        <taxon>Neoptera</taxon>
        <taxon>Paraneoptera</taxon>
        <taxon>Hemiptera</taxon>
        <taxon>Sternorrhyncha</taxon>
        <taxon>Psylloidea</taxon>
        <taxon>Psyllidae</taxon>
        <taxon>Psyllinae</taxon>
        <taxon>Cacopsylla</taxon>
    </lineage>
</organism>
<dbReference type="Pfam" id="PF03151">
    <property type="entry name" value="TPT"/>
    <property type="match status" value="1"/>
</dbReference>
<keyword evidence="3 6" id="KW-1133">Transmembrane helix</keyword>
<evidence type="ECO:0000256" key="2">
    <source>
        <dbReference type="ARBA" id="ARBA00022692"/>
    </source>
</evidence>
<feature type="transmembrane region" description="Helical" evidence="6">
    <location>
        <begin position="165"/>
        <end position="182"/>
    </location>
</feature>
<comment type="subcellular location">
    <subcellularLocation>
        <location evidence="1">Membrane</location>
        <topology evidence="1">Multi-pass membrane protein</topology>
    </subcellularLocation>
</comment>
<feature type="compositionally biased region" description="Basic and acidic residues" evidence="5">
    <location>
        <begin position="19"/>
        <end position="34"/>
    </location>
</feature>
<feature type="transmembrane region" description="Helical" evidence="6">
    <location>
        <begin position="213"/>
        <end position="232"/>
    </location>
</feature>
<evidence type="ECO:0000256" key="1">
    <source>
        <dbReference type="ARBA" id="ARBA00004141"/>
    </source>
</evidence>
<evidence type="ECO:0000313" key="8">
    <source>
        <dbReference type="EMBL" id="CAG6649452.1"/>
    </source>
</evidence>
<keyword evidence="4 6" id="KW-0472">Membrane</keyword>
<dbReference type="PANTHER" id="PTHR11132">
    <property type="entry name" value="SOLUTE CARRIER FAMILY 35"/>
    <property type="match status" value="1"/>
</dbReference>
<keyword evidence="8" id="KW-0762">Sugar transport</keyword>
<dbReference type="GO" id="GO:0016020">
    <property type="term" value="C:membrane"/>
    <property type="evidence" value="ECO:0007669"/>
    <property type="project" value="UniProtKB-SubCell"/>
</dbReference>
<evidence type="ECO:0000256" key="4">
    <source>
        <dbReference type="ARBA" id="ARBA00023136"/>
    </source>
</evidence>
<dbReference type="InterPro" id="IPR050186">
    <property type="entry name" value="TPT_transporter"/>
</dbReference>
<keyword evidence="8" id="KW-0813">Transport</keyword>
<evidence type="ECO:0000256" key="3">
    <source>
        <dbReference type="ARBA" id="ARBA00022989"/>
    </source>
</evidence>
<proteinExistence type="predicted"/>
<feature type="transmembrane region" description="Helical" evidence="6">
    <location>
        <begin position="74"/>
        <end position="96"/>
    </location>
</feature>
<feature type="transmembrane region" description="Helical" evidence="6">
    <location>
        <begin position="278"/>
        <end position="298"/>
    </location>
</feature>
<feature type="transmembrane region" description="Helical" evidence="6">
    <location>
        <begin position="102"/>
        <end position="121"/>
    </location>
</feature>
<dbReference type="EMBL" id="HBUF01366983">
    <property type="protein sequence ID" value="CAG6724083.1"/>
    <property type="molecule type" value="Transcribed_RNA"/>
</dbReference>
<keyword evidence="2 6" id="KW-0812">Transmembrane</keyword>
<feature type="region of interest" description="Disordered" evidence="5">
    <location>
        <begin position="19"/>
        <end position="45"/>
    </location>
</feature>
<feature type="transmembrane region" description="Helical" evidence="6">
    <location>
        <begin position="310"/>
        <end position="330"/>
    </location>
</feature>
<accession>A0A8D8RIZ3</accession>
<evidence type="ECO:0000256" key="5">
    <source>
        <dbReference type="SAM" id="MobiDB-lite"/>
    </source>
</evidence>
<dbReference type="InterPro" id="IPR004853">
    <property type="entry name" value="Sugar_P_trans_dom"/>
</dbReference>
<feature type="transmembrane region" description="Helical" evidence="6">
    <location>
        <begin position="244"/>
        <end position="266"/>
    </location>
</feature>
<feature type="transmembrane region" description="Helical" evidence="6">
    <location>
        <begin position="189"/>
        <end position="207"/>
    </location>
</feature>
<evidence type="ECO:0000256" key="6">
    <source>
        <dbReference type="SAM" id="Phobius"/>
    </source>
</evidence>
<dbReference type="EMBL" id="HBUF01157597">
    <property type="protein sequence ID" value="CAG6649452.1"/>
    <property type="molecule type" value="Transcribed_RNA"/>
</dbReference>
<name>A0A8D8RIZ3_9HEMI</name>
<protein>
    <submittedName>
        <fullName evidence="8">UDP-sugar transporter UST74c</fullName>
    </submittedName>
</protein>
<feature type="compositionally biased region" description="Polar residues" evidence="5">
    <location>
        <begin position="36"/>
        <end position="45"/>
    </location>
</feature>
<feature type="transmembrane region" description="Helical" evidence="6">
    <location>
        <begin position="336"/>
        <end position="359"/>
    </location>
</feature>
<dbReference type="AlphaFoldDB" id="A0A8D8RIZ3"/>
<evidence type="ECO:0000259" key="7">
    <source>
        <dbReference type="Pfam" id="PF03151"/>
    </source>
</evidence>
<feature type="transmembrane region" description="Helical" evidence="6">
    <location>
        <begin position="133"/>
        <end position="153"/>
    </location>
</feature>
<reference evidence="8" key="1">
    <citation type="submission" date="2021-05" db="EMBL/GenBank/DDBJ databases">
        <authorList>
            <person name="Alioto T."/>
            <person name="Alioto T."/>
            <person name="Gomez Garrido J."/>
        </authorList>
    </citation>
    <scope>NUCLEOTIDE SEQUENCE</scope>
</reference>
<feature type="domain" description="Sugar phosphate transporter" evidence="7">
    <location>
        <begin position="75"/>
        <end position="356"/>
    </location>
</feature>
<sequence length="375" mass="42570">MVGPNKQIDVEQSERLLIHSSEDDDDDQKKRCDVPSKNQSVRKTSPRNAAIDFRTKETVNLTNYDTTVAKLSTALFYALCSLFITIVNKSVLTSYVFPSFKIVALGQLVTTVVVLYTGKKLRLISFPNYHRNIFFELMPLPFIYLGNMVFGLGGTKELSLPMFTMLRRFSILMTMIAEYYVLHIVPNRSVKITVGMMIGGAVIAALNDLGYNFQGYLFVLLNNFLTAVNGVYTKKKLDPKKEMGKYGLMFYSSLFMLPVTVLFIYLSDDYDKVIEYEYLWDVWFQIQFTLSCCMGFILNYSIMLCTQYNSALTTTIIGCLKNILLTYLGMFIGGDYVYSINNFIGINISIVGSILYTIVTFKPTPVKKQPVTSVI</sequence>